<comment type="similarity">
    <text evidence="1 4">Belongs to the V-ATPase E subunit family.</text>
</comment>
<gene>
    <name evidence="4" type="primary">atpE</name>
    <name evidence="6" type="ORF">DW099_00490</name>
</gene>
<dbReference type="InterPro" id="IPR038495">
    <property type="entry name" value="ATPase_E_C"/>
</dbReference>
<dbReference type="Gene3D" id="1.20.5.620">
    <property type="entry name" value="F1F0 ATP synthase subunit B, membrane domain"/>
    <property type="match status" value="1"/>
</dbReference>
<dbReference type="GO" id="GO:0005524">
    <property type="term" value="F:ATP binding"/>
    <property type="evidence" value="ECO:0007669"/>
    <property type="project" value="UniProtKB-UniRule"/>
</dbReference>
<dbReference type="Pfam" id="PF01991">
    <property type="entry name" value="vATP-synt_E"/>
    <property type="match status" value="1"/>
</dbReference>
<dbReference type="OrthoDB" id="2080813at2"/>
<feature type="coiled-coil region" evidence="5">
    <location>
        <begin position="22"/>
        <end position="57"/>
    </location>
</feature>
<sequence>MSIEKITSKIVSDAESIAQVTLDEAKAECDAILARAESEAEKVLREAQERGQKEKEKLISRRKAVADIDGRKIILEEKQKLITECFDRAIEQIASMEKEEYIAFLAGLVKKTGETEGELILNEKDAASVGTDLVNVLSKELAGSKITLSKETKNIRGGFLLKKGSIYINGTVEALVEEAKEDLVGEVAAQLFQ</sequence>
<dbReference type="Proteomes" id="UP000284841">
    <property type="component" value="Unassembled WGS sequence"/>
</dbReference>
<accession>A0A415E5P8</accession>
<proteinExistence type="inferred from homology"/>
<name>A0A415E5P8_9FIRM</name>
<dbReference type="STRING" id="1776384.GCA_900086585_02320"/>
<evidence type="ECO:0000313" key="6">
    <source>
        <dbReference type="EMBL" id="RHJ89091.1"/>
    </source>
</evidence>
<keyword evidence="5" id="KW-0175">Coiled coil</keyword>
<dbReference type="RefSeq" id="WP_118333161.1">
    <property type="nucleotide sequence ID" value="NZ_AP025567.1"/>
</dbReference>
<protein>
    <recommendedName>
        <fullName evidence="4">V-type proton ATPase subunit E</fullName>
    </recommendedName>
    <alternativeName>
        <fullName evidence="4">V-ATPase subunit E</fullName>
    </alternativeName>
</protein>
<comment type="function">
    <text evidence="4">Produces ATP from ADP in the presence of a proton gradient across the membrane.</text>
</comment>
<reference evidence="6 7" key="1">
    <citation type="submission" date="2018-08" db="EMBL/GenBank/DDBJ databases">
        <title>A genome reference for cultivated species of the human gut microbiota.</title>
        <authorList>
            <person name="Zou Y."/>
            <person name="Xue W."/>
            <person name="Luo G."/>
        </authorList>
    </citation>
    <scope>NUCLEOTIDE SEQUENCE [LARGE SCALE GENOMIC DNA]</scope>
    <source>
        <strain evidence="6 7">AM07-24</strain>
    </source>
</reference>
<evidence type="ECO:0000256" key="1">
    <source>
        <dbReference type="ARBA" id="ARBA00005901"/>
    </source>
</evidence>
<dbReference type="AlphaFoldDB" id="A0A415E5P8"/>
<dbReference type="GO" id="GO:0042777">
    <property type="term" value="P:proton motive force-driven plasma membrane ATP synthesis"/>
    <property type="evidence" value="ECO:0007669"/>
    <property type="project" value="UniProtKB-UniRule"/>
</dbReference>
<dbReference type="EMBL" id="QRMS01000001">
    <property type="protein sequence ID" value="RHJ89091.1"/>
    <property type="molecule type" value="Genomic_DNA"/>
</dbReference>
<keyword evidence="4" id="KW-0375">Hydrogen ion transport</keyword>
<dbReference type="GO" id="GO:0046933">
    <property type="term" value="F:proton-transporting ATP synthase activity, rotational mechanism"/>
    <property type="evidence" value="ECO:0007669"/>
    <property type="project" value="UniProtKB-UniRule"/>
</dbReference>
<keyword evidence="2 4" id="KW-0813">Transport</keyword>
<evidence type="ECO:0000256" key="2">
    <source>
        <dbReference type="ARBA" id="ARBA00022448"/>
    </source>
</evidence>
<organism evidence="6 7">
    <name type="scientific">Emergencia timonensis</name>
    <dbReference type="NCBI Taxonomy" id="1776384"/>
    <lineage>
        <taxon>Bacteria</taxon>
        <taxon>Bacillati</taxon>
        <taxon>Bacillota</taxon>
        <taxon>Clostridia</taxon>
        <taxon>Peptostreptococcales</taxon>
        <taxon>Anaerovoracaceae</taxon>
        <taxon>Emergencia</taxon>
    </lineage>
</organism>
<keyword evidence="3 4" id="KW-0406">Ion transport</keyword>
<dbReference type="GO" id="GO:0033178">
    <property type="term" value="C:proton-transporting two-sector ATPase complex, catalytic domain"/>
    <property type="evidence" value="ECO:0007669"/>
    <property type="project" value="InterPro"/>
</dbReference>
<keyword evidence="7" id="KW-1185">Reference proteome</keyword>
<dbReference type="HAMAP" id="MF_00311">
    <property type="entry name" value="ATP_synth_E_arch"/>
    <property type="match status" value="1"/>
</dbReference>
<evidence type="ECO:0000256" key="5">
    <source>
        <dbReference type="SAM" id="Coils"/>
    </source>
</evidence>
<keyword evidence="4" id="KW-0066">ATP synthesis</keyword>
<dbReference type="Gene3D" id="3.30.2320.30">
    <property type="entry name" value="ATP synthase, E subunit, C-terminal"/>
    <property type="match status" value="1"/>
</dbReference>
<evidence type="ECO:0000256" key="4">
    <source>
        <dbReference type="HAMAP-Rule" id="MF_00311"/>
    </source>
</evidence>
<evidence type="ECO:0000256" key="3">
    <source>
        <dbReference type="ARBA" id="ARBA00023065"/>
    </source>
</evidence>
<comment type="caution">
    <text evidence="6">The sequence shown here is derived from an EMBL/GenBank/DDBJ whole genome shotgun (WGS) entry which is preliminary data.</text>
</comment>
<dbReference type="SUPFAM" id="SSF160527">
    <property type="entry name" value="V-type ATPase subunit E-like"/>
    <property type="match status" value="1"/>
</dbReference>
<dbReference type="GO" id="GO:0046961">
    <property type="term" value="F:proton-transporting ATPase activity, rotational mechanism"/>
    <property type="evidence" value="ECO:0007669"/>
    <property type="project" value="InterPro"/>
</dbReference>
<dbReference type="InterPro" id="IPR002842">
    <property type="entry name" value="ATPase_V1_Esu"/>
</dbReference>
<evidence type="ECO:0000313" key="7">
    <source>
        <dbReference type="Proteomes" id="UP000284841"/>
    </source>
</evidence>